<gene>
    <name evidence="2" type="ORF">ET33_03865</name>
</gene>
<dbReference type="eggNOG" id="ENOG50340SE">
    <property type="taxonomic scope" value="Bacteria"/>
</dbReference>
<reference evidence="2 3" key="1">
    <citation type="submission" date="2014-06" db="EMBL/GenBank/DDBJ databases">
        <title>Draft genome sequence of Paenibacillus sp. MSt1.</title>
        <authorList>
            <person name="Aw Y.K."/>
            <person name="Ong K.S."/>
            <person name="Gan H.M."/>
            <person name="Lee S.M."/>
        </authorList>
    </citation>
    <scope>NUCLEOTIDE SEQUENCE [LARGE SCALE GENOMIC DNA]</scope>
    <source>
        <strain evidence="2 3">MSt1</strain>
    </source>
</reference>
<keyword evidence="3" id="KW-1185">Reference proteome</keyword>
<dbReference type="RefSeq" id="WP_036682758.1">
    <property type="nucleotide sequence ID" value="NZ_FYEP01000017.1"/>
</dbReference>
<feature type="domain" description="PilZ" evidence="1">
    <location>
        <begin position="106"/>
        <end position="214"/>
    </location>
</feature>
<dbReference type="EMBL" id="JNVM01000011">
    <property type="protein sequence ID" value="KEQ25201.1"/>
    <property type="molecule type" value="Genomic_DNA"/>
</dbReference>
<name>A0A081P3C8_9BACL</name>
<dbReference type="Proteomes" id="UP000028123">
    <property type="component" value="Unassembled WGS sequence"/>
</dbReference>
<dbReference type="Gene3D" id="2.40.10.220">
    <property type="entry name" value="predicted glycosyltransferase like domains"/>
    <property type="match status" value="1"/>
</dbReference>
<evidence type="ECO:0000313" key="2">
    <source>
        <dbReference type="EMBL" id="KEQ25201.1"/>
    </source>
</evidence>
<dbReference type="AlphaFoldDB" id="A0A081P3C8"/>
<dbReference type="OrthoDB" id="2566152at2"/>
<protein>
    <recommendedName>
        <fullName evidence="1">PilZ domain-containing protein</fullName>
    </recommendedName>
</protein>
<comment type="caution">
    <text evidence="2">The sequence shown here is derived from an EMBL/GenBank/DDBJ whole genome shotgun (WGS) entry which is preliminary data.</text>
</comment>
<sequence>MNTPAVSRKHFDNSKEKYRSSGTVMMNSRIVVEKEKFVSTGILTYVEGDILEIEMSEYKAFELGDAVKLTIYSPGGFYPFESTVVAKDQGAVMVIIPPQHLSRFAEKREHPRVEVNQKGALVSYRNEDGSWQVPEGQIPLTVKNISLSGIGFIIEEPVELDRDALVQLHLDLGFSMHCRAEIIRTEPVEFGCYYGAHFDELAADKANSLRAFILKKQVETHFALKREE</sequence>
<dbReference type="Pfam" id="PF07238">
    <property type="entry name" value="PilZ"/>
    <property type="match status" value="1"/>
</dbReference>
<accession>A0A081P3C8</accession>
<proteinExistence type="predicted"/>
<dbReference type="GO" id="GO:0035438">
    <property type="term" value="F:cyclic-di-GMP binding"/>
    <property type="evidence" value="ECO:0007669"/>
    <property type="project" value="InterPro"/>
</dbReference>
<evidence type="ECO:0000259" key="1">
    <source>
        <dbReference type="Pfam" id="PF07238"/>
    </source>
</evidence>
<organism evidence="2 3">
    <name type="scientific">Paenibacillus tyrfis</name>
    <dbReference type="NCBI Taxonomy" id="1501230"/>
    <lineage>
        <taxon>Bacteria</taxon>
        <taxon>Bacillati</taxon>
        <taxon>Bacillota</taxon>
        <taxon>Bacilli</taxon>
        <taxon>Bacillales</taxon>
        <taxon>Paenibacillaceae</taxon>
        <taxon>Paenibacillus</taxon>
    </lineage>
</organism>
<dbReference type="SUPFAM" id="SSF141371">
    <property type="entry name" value="PilZ domain-like"/>
    <property type="match status" value="1"/>
</dbReference>
<evidence type="ECO:0000313" key="3">
    <source>
        <dbReference type="Proteomes" id="UP000028123"/>
    </source>
</evidence>
<dbReference type="InterPro" id="IPR009875">
    <property type="entry name" value="PilZ_domain"/>
</dbReference>